<dbReference type="Pfam" id="PF02770">
    <property type="entry name" value="Acyl-CoA_dh_M"/>
    <property type="match status" value="1"/>
</dbReference>
<dbReference type="CDD" id="cd00567">
    <property type="entry name" value="ACAD"/>
    <property type="match status" value="1"/>
</dbReference>
<gene>
    <name evidence="9" type="ORF">GCM10023144_36670</name>
</gene>
<dbReference type="Gene3D" id="1.10.540.10">
    <property type="entry name" value="Acyl-CoA dehydrogenase/oxidase, N-terminal domain"/>
    <property type="match status" value="1"/>
</dbReference>
<dbReference type="Proteomes" id="UP001501671">
    <property type="component" value="Unassembled WGS sequence"/>
</dbReference>
<evidence type="ECO:0000259" key="7">
    <source>
        <dbReference type="Pfam" id="PF02770"/>
    </source>
</evidence>
<dbReference type="InterPro" id="IPR037069">
    <property type="entry name" value="AcylCoA_DH/ox_N_sf"/>
</dbReference>
<dbReference type="PANTHER" id="PTHR48083:SF2">
    <property type="entry name" value="MEDIUM-CHAIN SPECIFIC ACYL-COA DEHYDROGENASE, MITOCHONDRIAL"/>
    <property type="match status" value="1"/>
</dbReference>
<dbReference type="EMBL" id="BAABFO010000021">
    <property type="protein sequence ID" value="GAA4338999.1"/>
    <property type="molecule type" value="Genomic_DNA"/>
</dbReference>
<evidence type="ECO:0000256" key="4">
    <source>
        <dbReference type="ARBA" id="ARBA00022827"/>
    </source>
</evidence>
<evidence type="ECO:0000259" key="6">
    <source>
        <dbReference type="Pfam" id="PF00441"/>
    </source>
</evidence>
<accession>A0ABP8HGC7</accession>
<dbReference type="Gene3D" id="1.20.140.10">
    <property type="entry name" value="Butyryl-CoA Dehydrogenase, subunit A, domain 3"/>
    <property type="match status" value="1"/>
</dbReference>
<dbReference type="InterPro" id="IPR006091">
    <property type="entry name" value="Acyl-CoA_Oxase/DH_mid-dom"/>
</dbReference>
<evidence type="ECO:0000256" key="5">
    <source>
        <dbReference type="ARBA" id="ARBA00023002"/>
    </source>
</evidence>
<organism evidence="9 10">
    <name type="scientific">Pigmentiphaga soli</name>
    <dbReference type="NCBI Taxonomy" id="1007095"/>
    <lineage>
        <taxon>Bacteria</taxon>
        <taxon>Pseudomonadati</taxon>
        <taxon>Pseudomonadota</taxon>
        <taxon>Betaproteobacteria</taxon>
        <taxon>Burkholderiales</taxon>
        <taxon>Alcaligenaceae</taxon>
        <taxon>Pigmentiphaga</taxon>
    </lineage>
</organism>
<evidence type="ECO:0000256" key="3">
    <source>
        <dbReference type="ARBA" id="ARBA00022630"/>
    </source>
</evidence>
<evidence type="ECO:0000313" key="10">
    <source>
        <dbReference type="Proteomes" id="UP001501671"/>
    </source>
</evidence>
<feature type="domain" description="Acyl-CoA dehydrogenase/oxidase N-terminal" evidence="8">
    <location>
        <begin position="6"/>
        <end position="118"/>
    </location>
</feature>
<feature type="domain" description="Acyl-CoA dehydrogenase/oxidase C-terminal" evidence="6">
    <location>
        <begin position="236"/>
        <end position="377"/>
    </location>
</feature>
<dbReference type="Pfam" id="PF00441">
    <property type="entry name" value="Acyl-CoA_dh_1"/>
    <property type="match status" value="1"/>
</dbReference>
<dbReference type="SUPFAM" id="SSF47203">
    <property type="entry name" value="Acyl-CoA dehydrogenase C-terminal domain-like"/>
    <property type="match status" value="1"/>
</dbReference>
<keyword evidence="5" id="KW-0560">Oxidoreductase</keyword>
<comment type="similarity">
    <text evidence="2">Belongs to the acyl-CoA dehydrogenase family.</text>
</comment>
<dbReference type="InterPro" id="IPR050741">
    <property type="entry name" value="Acyl-CoA_dehydrogenase"/>
</dbReference>
<dbReference type="RefSeq" id="WP_345251329.1">
    <property type="nucleotide sequence ID" value="NZ_BAABFO010000021.1"/>
</dbReference>
<comment type="caution">
    <text evidence="9">The sequence shown here is derived from an EMBL/GenBank/DDBJ whole genome shotgun (WGS) entry which is preliminary data.</text>
</comment>
<feature type="domain" description="Acyl-CoA oxidase/dehydrogenase middle" evidence="7">
    <location>
        <begin position="124"/>
        <end position="217"/>
    </location>
</feature>
<dbReference type="SUPFAM" id="SSF56645">
    <property type="entry name" value="Acyl-CoA dehydrogenase NM domain-like"/>
    <property type="match status" value="1"/>
</dbReference>
<dbReference type="InterPro" id="IPR046373">
    <property type="entry name" value="Acyl-CoA_Oxase/DH_mid-dom_sf"/>
</dbReference>
<dbReference type="Gene3D" id="2.40.110.10">
    <property type="entry name" value="Butyryl-CoA Dehydrogenase, subunit A, domain 2"/>
    <property type="match status" value="1"/>
</dbReference>
<reference evidence="10" key="1">
    <citation type="journal article" date="2019" name="Int. J. Syst. Evol. Microbiol.">
        <title>The Global Catalogue of Microorganisms (GCM) 10K type strain sequencing project: providing services to taxonomists for standard genome sequencing and annotation.</title>
        <authorList>
            <consortium name="The Broad Institute Genomics Platform"/>
            <consortium name="The Broad Institute Genome Sequencing Center for Infectious Disease"/>
            <person name="Wu L."/>
            <person name="Ma J."/>
        </authorList>
    </citation>
    <scope>NUCLEOTIDE SEQUENCE [LARGE SCALE GENOMIC DNA]</scope>
    <source>
        <strain evidence="10">JCM 17666</strain>
    </source>
</reference>
<keyword evidence="3" id="KW-0285">Flavoprotein</keyword>
<dbReference type="InterPro" id="IPR036250">
    <property type="entry name" value="AcylCo_DH-like_C"/>
</dbReference>
<protein>
    <submittedName>
        <fullName evidence="9">Acyl-CoA dehydrogenase family protein</fullName>
    </submittedName>
</protein>
<evidence type="ECO:0000259" key="8">
    <source>
        <dbReference type="Pfam" id="PF02771"/>
    </source>
</evidence>
<evidence type="ECO:0000256" key="1">
    <source>
        <dbReference type="ARBA" id="ARBA00001974"/>
    </source>
</evidence>
<name>A0ABP8HGC7_9BURK</name>
<dbReference type="InterPro" id="IPR009075">
    <property type="entry name" value="AcylCo_DH/oxidase_C"/>
</dbReference>
<keyword evidence="4" id="KW-0274">FAD</keyword>
<comment type="cofactor">
    <cofactor evidence="1">
        <name>FAD</name>
        <dbReference type="ChEBI" id="CHEBI:57692"/>
    </cofactor>
</comment>
<evidence type="ECO:0000313" key="9">
    <source>
        <dbReference type="EMBL" id="GAA4338999.1"/>
    </source>
</evidence>
<dbReference type="InterPro" id="IPR013786">
    <property type="entry name" value="AcylCoA_DH/ox_N"/>
</dbReference>
<evidence type="ECO:0000256" key="2">
    <source>
        <dbReference type="ARBA" id="ARBA00009347"/>
    </source>
</evidence>
<dbReference type="PANTHER" id="PTHR48083">
    <property type="entry name" value="MEDIUM-CHAIN SPECIFIC ACYL-COA DEHYDROGENASE, MITOCHONDRIAL-RELATED"/>
    <property type="match status" value="1"/>
</dbReference>
<proteinExistence type="inferred from homology"/>
<keyword evidence="10" id="KW-1185">Reference proteome</keyword>
<dbReference type="Pfam" id="PF02771">
    <property type="entry name" value="Acyl-CoA_dh_N"/>
    <property type="match status" value="1"/>
</dbReference>
<sequence length="385" mass="41755">MDFRLTSEQRLLQESVRAVVDKKIIPIFKRNDPAKPLPKEERRALVKVAAAQGLTSVRIPERHGGNGMSALEYGLIREMMPASVAFGIAGQEGPALRICMGGNEEQIERYVPGLIAGDILGASGTTEPGSGSDPRGAKTRAVQDGDHWLVTGHKMWVSGAYNCDIMLTAASIGKNEKGHNRLLWLVVDQSESPFFTSKTPTMGLRQGAMGEAIFDNCRVPSKNVIGGEGTASRVLQDTWLLQRPGFGMVAVGMAQRALDAATEYAGQREMFGRKIGGFQLVQELLAESAAAVMTSRLLCYKALQAIDNDEPDKVHLSAMSKRYSIATCTRAVSLCMEVFGAMGISTELGLEELYRDIRMLPIPDGTNQILTLIEGREITGISAIR</sequence>
<dbReference type="InterPro" id="IPR009100">
    <property type="entry name" value="AcylCoA_DH/oxidase_NM_dom_sf"/>
</dbReference>